<dbReference type="InterPro" id="IPR008331">
    <property type="entry name" value="Ferritin_DPS_dom"/>
</dbReference>
<comment type="caution">
    <text evidence="4">The sequence shown here is derived from an EMBL/GenBank/DDBJ whole genome shotgun (WGS) entry which is preliminary data.</text>
</comment>
<dbReference type="Proteomes" id="UP000295050">
    <property type="component" value="Unassembled WGS sequence"/>
</dbReference>
<evidence type="ECO:0000313" key="4">
    <source>
        <dbReference type="EMBL" id="TCP60734.1"/>
    </source>
</evidence>
<keyword evidence="4" id="KW-0238">DNA-binding</keyword>
<dbReference type="PANTHER" id="PTHR42932">
    <property type="entry name" value="GENERAL STRESS PROTEIN 20U"/>
    <property type="match status" value="1"/>
</dbReference>
<evidence type="ECO:0000256" key="2">
    <source>
        <dbReference type="RuleBase" id="RU003875"/>
    </source>
</evidence>
<dbReference type="GO" id="GO:0008199">
    <property type="term" value="F:ferric iron binding"/>
    <property type="evidence" value="ECO:0007669"/>
    <property type="project" value="InterPro"/>
</dbReference>
<dbReference type="PRINTS" id="PR01346">
    <property type="entry name" value="HELNAPAPROT"/>
</dbReference>
<feature type="domain" description="Ferritin/DPS" evidence="3">
    <location>
        <begin position="11"/>
        <end position="148"/>
    </location>
</feature>
<dbReference type="PROSITE" id="PS00819">
    <property type="entry name" value="DPS_2"/>
    <property type="match status" value="1"/>
</dbReference>
<organism evidence="4 5">
    <name type="scientific">Rhodovulum bhavnagarense</name>
    <dbReference type="NCBI Taxonomy" id="992286"/>
    <lineage>
        <taxon>Bacteria</taxon>
        <taxon>Pseudomonadati</taxon>
        <taxon>Pseudomonadota</taxon>
        <taxon>Alphaproteobacteria</taxon>
        <taxon>Rhodobacterales</taxon>
        <taxon>Paracoccaceae</taxon>
        <taxon>Rhodovulum</taxon>
    </lineage>
</organism>
<evidence type="ECO:0000259" key="3">
    <source>
        <dbReference type="Pfam" id="PF00210"/>
    </source>
</evidence>
<dbReference type="GO" id="GO:0003677">
    <property type="term" value="F:DNA binding"/>
    <property type="evidence" value="ECO:0007669"/>
    <property type="project" value="UniProtKB-KW"/>
</dbReference>
<dbReference type="Pfam" id="PF00210">
    <property type="entry name" value="Ferritin"/>
    <property type="match status" value="1"/>
</dbReference>
<gene>
    <name evidence="4" type="ORF">EV663_10894</name>
</gene>
<dbReference type="RefSeq" id="WP_132951616.1">
    <property type="nucleotide sequence ID" value="NZ_SLXU01000008.1"/>
</dbReference>
<evidence type="ECO:0000256" key="1">
    <source>
        <dbReference type="ARBA" id="ARBA00009497"/>
    </source>
</evidence>
<dbReference type="InterPro" id="IPR012347">
    <property type="entry name" value="Ferritin-like"/>
</dbReference>
<comment type="similarity">
    <text evidence="1 2">Belongs to the Dps family.</text>
</comment>
<evidence type="ECO:0000313" key="5">
    <source>
        <dbReference type="Proteomes" id="UP000295050"/>
    </source>
</evidence>
<dbReference type="InterPro" id="IPR009078">
    <property type="entry name" value="Ferritin-like_SF"/>
</dbReference>
<dbReference type="PANTHER" id="PTHR42932:SF3">
    <property type="entry name" value="DNA PROTECTION DURING STARVATION PROTEIN"/>
    <property type="match status" value="1"/>
</dbReference>
<dbReference type="EMBL" id="SLXU01000008">
    <property type="protein sequence ID" value="TCP60734.1"/>
    <property type="molecule type" value="Genomic_DNA"/>
</dbReference>
<dbReference type="GO" id="GO:0016722">
    <property type="term" value="F:oxidoreductase activity, acting on metal ions"/>
    <property type="evidence" value="ECO:0007669"/>
    <property type="project" value="InterPro"/>
</dbReference>
<dbReference type="OrthoDB" id="9797687at2"/>
<proteinExistence type="inferred from homology"/>
<keyword evidence="5" id="KW-1185">Reference proteome</keyword>
<dbReference type="SUPFAM" id="SSF47240">
    <property type="entry name" value="Ferritin-like"/>
    <property type="match status" value="1"/>
</dbReference>
<reference evidence="4 5" key="1">
    <citation type="submission" date="2019-03" db="EMBL/GenBank/DDBJ databases">
        <title>Genomic Encyclopedia of Type Strains, Phase IV (KMG-IV): sequencing the most valuable type-strain genomes for metagenomic binning, comparative biology and taxonomic classification.</title>
        <authorList>
            <person name="Goeker M."/>
        </authorList>
    </citation>
    <scope>NUCLEOTIDE SEQUENCE [LARGE SCALE GENOMIC DNA]</scope>
    <source>
        <strain evidence="4 5">DSM 24766</strain>
    </source>
</reference>
<name>A0A4R2RDY4_9RHOB</name>
<dbReference type="InterPro" id="IPR023188">
    <property type="entry name" value="DPS_DNA-bd_CS"/>
</dbReference>
<dbReference type="PROSITE" id="PS00818">
    <property type="entry name" value="DPS_1"/>
    <property type="match status" value="1"/>
</dbReference>
<dbReference type="Gene3D" id="1.20.1260.10">
    <property type="match status" value="1"/>
</dbReference>
<dbReference type="AlphaFoldDB" id="A0A4R2RDY4"/>
<dbReference type="InterPro" id="IPR002177">
    <property type="entry name" value="DPS_DNA-bd"/>
</dbReference>
<accession>A0A4R2RDY4</accession>
<protein>
    <submittedName>
        <fullName evidence="4">Starvation-inducible DNA-binding protein</fullName>
    </submittedName>
</protein>
<dbReference type="CDD" id="cd01043">
    <property type="entry name" value="DPS"/>
    <property type="match status" value="1"/>
</dbReference>
<sequence length="149" mass="16362">MTNDTRKAVAEALARVLGDTFVLYTKAHNFHWNVEGPKFFALHEMFEAQYTELAAAMDDIAERIRALDEYAPGTTAALTALASVTETDAQLSAEDMVAETIKDYETVCATLTEALKTAQDAADEASAGMLGDRLEVHQKALWMMKSLLK</sequence>
<dbReference type="PIRSF" id="PIRSF005900">
    <property type="entry name" value="Dps"/>
    <property type="match status" value="1"/>
</dbReference>